<comment type="similarity">
    <text evidence="1">Belongs to the glycine N-acyltransferase family.</text>
</comment>
<evidence type="ECO:0000313" key="5">
    <source>
        <dbReference type="RefSeq" id="XP_006812903.1"/>
    </source>
</evidence>
<sequence>MDRTSPSSSPCPDARCDPSPSFSAFSDAWCDPLQVLPPDKYPQLLQHLREQVPSSLKVIGHLNSNMKDAKHFELATYVDEWPSFSVLLCLFPDSADVHSNAITFQATDDLKLKYVLQNTRVIDWNDNLCFKGIESKFKSMLLECIPAHSELKETGRSDVYIYNKEDCSFKSDLTDGFYLAKLKPEDMGTIEKYWRFESRGLSLIRNQLVLDTHPTAGIFKSNTNELVAWGLELYFGSIGTVHTVELYRRRGFAKIIISYLTRKIRESKGIAWCHVQDVATKEISVNMVRSVGYKKTDMQHIWVAYTPRCK</sequence>
<evidence type="ECO:0000313" key="4">
    <source>
        <dbReference type="Proteomes" id="UP000694865"/>
    </source>
</evidence>
<dbReference type="RefSeq" id="XP_006812903.1">
    <property type="nucleotide sequence ID" value="XM_006812840.1"/>
</dbReference>
<dbReference type="InterPro" id="IPR010313">
    <property type="entry name" value="Glycine_N-acyltransferase"/>
</dbReference>
<organism evidence="4 5">
    <name type="scientific">Saccoglossus kowalevskii</name>
    <name type="common">Acorn worm</name>
    <dbReference type="NCBI Taxonomy" id="10224"/>
    <lineage>
        <taxon>Eukaryota</taxon>
        <taxon>Metazoa</taxon>
        <taxon>Hemichordata</taxon>
        <taxon>Enteropneusta</taxon>
        <taxon>Harrimaniidae</taxon>
        <taxon>Saccoglossus</taxon>
    </lineage>
</organism>
<evidence type="ECO:0000256" key="1">
    <source>
        <dbReference type="RuleBase" id="RU368002"/>
    </source>
</evidence>
<dbReference type="GeneID" id="102809075"/>
<dbReference type="Pfam" id="PF08445">
    <property type="entry name" value="FR47"/>
    <property type="match status" value="1"/>
</dbReference>
<dbReference type="InterPro" id="IPR016181">
    <property type="entry name" value="Acyl_CoA_acyltransferase"/>
</dbReference>
<keyword evidence="1" id="KW-0808">Transferase</keyword>
<dbReference type="EC" id="2.3.1.-" evidence="1"/>
<dbReference type="InterPro" id="IPR015938">
    <property type="entry name" value="Glycine_N-acyltransferase_N"/>
</dbReference>
<keyword evidence="4" id="KW-1185">Reference proteome</keyword>
<protein>
    <recommendedName>
        <fullName evidence="1">Glycine N-acyltransferase-like protein</fullName>
        <ecNumber evidence="1">2.3.1.-</ecNumber>
    </recommendedName>
</protein>
<proteinExistence type="inferred from homology"/>
<dbReference type="PANTHER" id="PTHR15298:SF1">
    <property type="entry name" value="GLYCINE N-ACYLTRANSFERASE-LIKE PROTEIN"/>
    <property type="match status" value="1"/>
</dbReference>
<evidence type="ECO:0000259" key="2">
    <source>
        <dbReference type="Pfam" id="PF06021"/>
    </source>
</evidence>
<feature type="domain" description="Glycine N-acyltransferase N-terminal" evidence="2">
    <location>
        <begin position="44"/>
        <end position="148"/>
    </location>
</feature>
<evidence type="ECO:0000259" key="3">
    <source>
        <dbReference type="Pfam" id="PF08445"/>
    </source>
</evidence>
<dbReference type="Pfam" id="PF06021">
    <property type="entry name" value="Gly_acyl_tr_N"/>
    <property type="match status" value="1"/>
</dbReference>
<reference evidence="5" key="1">
    <citation type="submission" date="2025-08" db="UniProtKB">
        <authorList>
            <consortium name="RefSeq"/>
        </authorList>
    </citation>
    <scope>IDENTIFICATION</scope>
    <source>
        <tissue evidence="5">Testes</tissue>
    </source>
</reference>
<dbReference type="Gene3D" id="3.40.630.30">
    <property type="match status" value="1"/>
</dbReference>
<keyword evidence="1" id="KW-0012">Acyltransferase</keyword>
<dbReference type="InterPro" id="IPR013653">
    <property type="entry name" value="GCN5-like_dom"/>
</dbReference>
<feature type="domain" description="GCN5-related N-acetyltransferase Rv2170-like" evidence="3">
    <location>
        <begin position="217"/>
        <end position="303"/>
    </location>
</feature>
<accession>A0ABM0LYR2</accession>
<dbReference type="Proteomes" id="UP000694865">
    <property type="component" value="Unplaced"/>
</dbReference>
<name>A0ABM0LYR2_SACKO</name>
<dbReference type="SUPFAM" id="SSF55729">
    <property type="entry name" value="Acyl-CoA N-acyltransferases (Nat)"/>
    <property type="match status" value="1"/>
</dbReference>
<gene>
    <name evidence="5" type="primary">LOC102809075</name>
</gene>
<dbReference type="PANTHER" id="PTHR15298">
    <property type="entry name" value="L-COA N-ACYLTRANSFERASE-RELATED"/>
    <property type="match status" value="1"/>
</dbReference>